<dbReference type="Pfam" id="PF00128">
    <property type="entry name" value="Alpha-amylase"/>
    <property type="match status" value="1"/>
</dbReference>
<dbReference type="PANTHER" id="PTHR47786:SF2">
    <property type="entry name" value="GLYCOSYL HYDROLASE FAMILY 13 CATALYTIC DOMAIN-CONTAINING PROTEIN"/>
    <property type="match status" value="1"/>
</dbReference>
<proteinExistence type="predicted"/>
<protein>
    <recommendedName>
        <fullName evidence="2">Glycosyl hydrolase family 13 catalytic domain-containing protein</fullName>
    </recommendedName>
</protein>
<evidence type="ECO:0000256" key="1">
    <source>
        <dbReference type="SAM" id="SignalP"/>
    </source>
</evidence>
<reference evidence="3" key="1">
    <citation type="submission" date="2021-01" db="EMBL/GenBank/DDBJ databases">
        <authorList>
            <person name="Corre E."/>
            <person name="Pelletier E."/>
            <person name="Niang G."/>
            <person name="Scheremetjew M."/>
            <person name="Finn R."/>
            <person name="Kale V."/>
            <person name="Holt S."/>
            <person name="Cochrane G."/>
            <person name="Meng A."/>
            <person name="Brown T."/>
            <person name="Cohen L."/>
        </authorList>
    </citation>
    <scope>NUCLEOTIDE SEQUENCE</scope>
    <source>
        <strain evidence="3">CCMP644</strain>
    </source>
</reference>
<keyword evidence="1" id="KW-0732">Signal</keyword>
<dbReference type="InterPro" id="IPR006047">
    <property type="entry name" value="GH13_cat_dom"/>
</dbReference>
<dbReference type="AlphaFoldDB" id="A0A6T8GFN1"/>
<dbReference type="SMART" id="SM00642">
    <property type="entry name" value="Aamy"/>
    <property type="match status" value="1"/>
</dbReference>
<name>A0A6T8GFN1_HEMAN</name>
<accession>A0A6T8GFN1</accession>
<feature type="domain" description="Glycosyl hydrolase family 13 catalytic" evidence="2">
    <location>
        <begin position="102"/>
        <end position="432"/>
    </location>
</feature>
<feature type="signal peptide" evidence="1">
    <location>
        <begin position="1"/>
        <end position="22"/>
    </location>
</feature>
<feature type="chain" id="PRO_5030159748" description="Glycosyl hydrolase family 13 catalytic domain-containing protein" evidence="1">
    <location>
        <begin position="23"/>
        <end position="533"/>
    </location>
</feature>
<evidence type="ECO:0000313" key="3">
    <source>
        <dbReference type="EMBL" id="CAD8947550.1"/>
    </source>
</evidence>
<organism evidence="3">
    <name type="scientific">Hemiselmis andersenii</name>
    <name type="common">Cryptophyte alga</name>
    <dbReference type="NCBI Taxonomy" id="464988"/>
    <lineage>
        <taxon>Eukaryota</taxon>
        <taxon>Cryptophyceae</taxon>
        <taxon>Cryptomonadales</taxon>
        <taxon>Hemiselmidaceae</taxon>
        <taxon>Hemiselmis</taxon>
    </lineage>
</organism>
<dbReference type="PANTHER" id="PTHR47786">
    <property type="entry name" value="ALPHA-1,4-GLUCAN:MALTOSE-1-PHOSPHATE MALTOSYLTRANSFERASE"/>
    <property type="match status" value="1"/>
</dbReference>
<dbReference type="GO" id="GO:0005975">
    <property type="term" value="P:carbohydrate metabolic process"/>
    <property type="evidence" value="ECO:0007669"/>
    <property type="project" value="InterPro"/>
</dbReference>
<sequence length="533" mass="60043">MVLGSQLLFLAGLASCLAGSDAFFKSASPVALKPMPKNPALFQVNTRVVVGELSKQLNKQATLDDYPEEELAKIAEDYDMVYFLGVWQTGDFGMKKSIKLLNLDPCMKGLPKEAACSSPFAITDYSCHTDFGGDECLARLRDRVHAHGMRLVVDFVPNHMAVDHPWTKTKPELLVQGSENSLGREPQNFFKVGDKVFAHGKDMYYDGWEDTVQINYGNPAAREEMCNILKKIASLADGVRCDMAMLMCEDVLEKTWGQRLSPFGQERAKGQFWPPAIQGAKGVNSNFQFIAECYWDREYELQQQGFDFCYDKTLYDRLKLGDAGSVVGHLKADLNYQYKLVRFLENHDEERAADTWKHTDFHRASAVISFTIPGLRFIHDGQHIGRVRRVSMHVNRRDPEDKDVHDKGVKPMYDKLVAAIGHNEAIRDGEWRQCHVTPSQDQNPSFNRIIAHAAWKDQEIVLVVVNFCGEESTGHVILPSCLGGIVHGKNCKLEDLMGGESLDKEGGKLMGEHGGLWFKLHPWESHIYKVSCV</sequence>
<gene>
    <name evidence="3" type="ORF">HAND00432_LOCUS2068</name>
</gene>
<dbReference type="Gene3D" id="3.20.20.80">
    <property type="entry name" value="Glycosidases"/>
    <property type="match status" value="1"/>
</dbReference>
<dbReference type="InterPro" id="IPR017853">
    <property type="entry name" value="GH"/>
</dbReference>
<evidence type="ECO:0000259" key="2">
    <source>
        <dbReference type="SMART" id="SM00642"/>
    </source>
</evidence>
<dbReference type="SUPFAM" id="SSF51445">
    <property type="entry name" value="(Trans)glycosidases"/>
    <property type="match status" value="1"/>
</dbReference>
<dbReference type="EMBL" id="HBFX01003329">
    <property type="protein sequence ID" value="CAD8947550.1"/>
    <property type="molecule type" value="Transcribed_RNA"/>
</dbReference>